<dbReference type="PANTHER" id="PTHR45947">
    <property type="entry name" value="SULFOQUINOVOSYL TRANSFERASE SQD2"/>
    <property type="match status" value="1"/>
</dbReference>
<evidence type="ECO:0000313" key="5">
    <source>
        <dbReference type="Proteomes" id="UP000477070"/>
    </source>
</evidence>
<dbReference type="Proteomes" id="UP000029714">
    <property type="component" value="Unassembled WGS sequence"/>
</dbReference>
<dbReference type="AlphaFoldDB" id="A0A347W7F3"/>
<dbReference type="InterPro" id="IPR001296">
    <property type="entry name" value="Glyco_trans_1"/>
</dbReference>
<dbReference type="InterPro" id="IPR050194">
    <property type="entry name" value="Glycosyltransferase_grp1"/>
</dbReference>
<evidence type="ECO:0000313" key="2">
    <source>
        <dbReference type="EMBL" id="MWV70477.1"/>
    </source>
</evidence>
<accession>A0A347W7F3</accession>
<comment type="caution">
    <text evidence="3">The sequence shown here is derived from an EMBL/GenBank/DDBJ whole genome shotgun (WGS) entry which is preliminary data.</text>
</comment>
<dbReference type="OrthoDB" id="9802525at2"/>
<evidence type="ECO:0000313" key="4">
    <source>
        <dbReference type="Proteomes" id="UP000029714"/>
    </source>
</evidence>
<dbReference type="STRING" id="1548018.LS64_10380"/>
<feature type="domain" description="Glycosyl transferase family 1" evidence="1">
    <location>
        <begin position="76"/>
        <end position="231"/>
    </location>
</feature>
<reference evidence="3 4" key="2">
    <citation type="journal article" date="2016" name="Infect. Immun.">
        <title>Helicobacter saguini, a Novel Helicobacter Isolated from Cotton-Top Tamarins with Ulcerative Colitis, Has Proinflammatory Properties and Induces Typhlocolitis and Dysplasia in Gnotobiotic IL-10-/- Mice.</title>
        <authorList>
            <person name="Shen Z."/>
            <person name="Mannion A."/>
            <person name="Whary M.T."/>
            <person name="Muthupalani S."/>
            <person name="Sheh A."/>
            <person name="Feng Y."/>
            <person name="Gong G."/>
            <person name="Vandamme P."/>
            <person name="Holcombe H.R."/>
            <person name="Paster B.J."/>
            <person name="Fox J.G."/>
        </authorList>
    </citation>
    <scope>NUCLEOTIDE SEQUENCE [LARGE SCALE GENOMIC DNA]</scope>
    <source>
        <strain evidence="3 4">MIT 97-6194</strain>
    </source>
</reference>
<organism evidence="3 4">
    <name type="scientific">Helicobacter saguini</name>
    <dbReference type="NCBI Taxonomy" id="1548018"/>
    <lineage>
        <taxon>Bacteria</taxon>
        <taxon>Pseudomonadati</taxon>
        <taxon>Campylobacterota</taxon>
        <taxon>Epsilonproteobacteria</taxon>
        <taxon>Campylobacterales</taxon>
        <taxon>Helicobacteraceae</taxon>
        <taxon>Helicobacter</taxon>
    </lineage>
</organism>
<dbReference type="GO" id="GO:0016757">
    <property type="term" value="F:glycosyltransferase activity"/>
    <property type="evidence" value="ECO:0007669"/>
    <property type="project" value="InterPro"/>
</dbReference>
<dbReference type="PANTHER" id="PTHR45947:SF3">
    <property type="entry name" value="SULFOQUINOVOSYL TRANSFERASE SQD2"/>
    <property type="match status" value="1"/>
</dbReference>
<evidence type="ECO:0000259" key="1">
    <source>
        <dbReference type="Pfam" id="PF00534"/>
    </source>
</evidence>
<dbReference type="Gene3D" id="3.40.50.2000">
    <property type="entry name" value="Glycogen Phosphorylase B"/>
    <property type="match status" value="1"/>
</dbReference>
<reference evidence="2 5" key="4">
    <citation type="submission" date="2019-12" db="EMBL/GenBank/DDBJ databases">
        <title>Multi-Generational Helicobacter saguini Isolates.</title>
        <authorList>
            <person name="Mannion A."/>
            <person name="Shen Z."/>
            <person name="Fox J.G."/>
        </authorList>
    </citation>
    <scope>NUCLEOTIDE SEQUENCE [LARGE SCALE GENOMIC DNA]</scope>
    <source>
        <strain evidence="2">16-048</strain>
        <strain evidence="5">16-048 (F4)</strain>
    </source>
</reference>
<name>A0A347W7F3_9HELI</name>
<dbReference type="Proteomes" id="UP000477070">
    <property type="component" value="Unassembled WGS sequence"/>
</dbReference>
<proteinExistence type="predicted"/>
<sequence length="273" mass="30884">MKEEIERAKYGGKKYVISNGFNSSSRAQSSRELDSRFVDEPFSSISLLKSTQPANLTHDTRIDTPKQNFINPNNLSKNLENKEFFNIISVGRFSKEKRHKILIKAISKSKYASRIKLHLHGSGPLESSLKTMCERNLQNKADFGFLDNNILLEKLGKMQLYVHPAEVESEAISCLEAVACGVTPLIANSKVSATRQFALDNRSLFKVNDVQDLADKIDFWIENPTLLEQMRPLYAKSATKYDLQKSIDSILQVYDEAISDFKQNPQLFTTPAS</sequence>
<keyword evidence="4" id="KW-1185">Reference proteome</keyword>
<dbReference type="SUPFAM" id="SSF53756">
    <property type="entry name" value="UDP-Glycosyltransferase/glycogen phosphorylase"/>
    <property type="match status" value="1"/>
</dbReference>
<keyword evidence="3" id="KW-0808">Transferase</keyword>
<dbReference type="EMBL" id="QBIU01000002">
    <property type="protein sequence ID" value="MWV70477.1"/>
    <property type="molecule type" value="Genomic_DNA"/>
</dbReference>
<reference evidence="3" key="3">
    <citation type="submission" date="2018-04" db="EMBL/GenBank/DDBJ databases">
        <authorList>
            <person name="Sheh A."/>
            <person name="Shen Z."/>
            <person name="Mannion A.J."/>
            <person name="Fox J.G."/>
        </authorList>
    </citation>
    <scope>NUCLEOTIDE SEQUENCE</scope>
    <source>
        <strain evidence="3">MIT 97-6194</strain>
    </source>
</reference>
<reference evidence="3 4" key="1">
    <citation type="journal article" date="2014" name="Genome Announc.">
        <title>Draft genome sequences of eight enterohepatic helicobacter species isolated from both laboratory and wild rodents.</title>
        <authorList>
            <person name="Sheh A."/>
            <person name="Shen Z."/>
            <person name="Fox J.G."/>
        </authorList>
    </citation>
    <scope>NUCLEOTIDE SEQUENCE [LARGE SCALE GENOMIC DNA]</scope>
    <source>
        <strain evidence="3 4">MIT 97-6194</strain>
    </source>
</reference>
<dbReference type="EMBL" id="JRMP02000021">
    <property type="protein sequence ID" value="TLD92355.1"/>
    <property type="molecule type" value="Genomic_DNA"/>
</dbReference>
<evidence type="ECO:0000313" key="3">
    <source>
        <dbReference type="EMBL" id="TLD92355.1"/>
    </source>
</evidence>
<protein>
    <submittedName>
        <fullName evidence="3">Glycosyltransferase</fullName>
    </submittedName>
</protein>
<dbReference type="Pfam" id="PF00534">
    <property type="entry name" value="Glycos_transf_1"/>
    <property type="match status" value="1"/>
</dbReference>
<gene>
    <name evidence="2" type="ORF">DCO61_10845</name>
    <name evidence="3" type="ORF">LS64_010485</name>
</gene>